<sequence>MTAQARTGLPLLCTRAMLVFAEAAPSMSTARYLSSAAASTASLTRSAPDALLLRCTNAFVQRLASLLPLLHTVEPLHEEVAIGIFRVAKSSGNGNISPACIGSLLQEVDERLVGSQFAMWKPHTIVASLHAIAVASPSGPLNMVDTLLYCAKEQLPRLDERRTARLLWCLATLRREATHAALWRALCARLVRLSKVLTPASLFLVVEALFIVPECTCDAQQELLCVLHGARLAGRDSDNFYGEETAMMGSDYQALKDRLLSDAHLLPVESIIRMLSQTSGTSVEAADEVDYLLQHLLRRPLRPVVCRELLEFLATVGKSEVAQSLRVKAVECIGAEARRGSPGEDDAVRDLASVCVAVVLERQQTLAVSVESRGLLEEFIVRCHGMGDTVWGRYCGRIAGVLAVALDLLSTCGRTDKKFPALAAIDCLLEQFPGAWERGGGTSAEAAECVACVCSACDLLRVPSLLRATFSGAAAPASPLEAATASDGSGTQGGRTDALLRRCTEVFAREGTFLPSAAVFDMWRAAAGAAETRLAALQPLIEWLLSYTEAHPADFSLMDVARFMGSKQHRLPAEAFELFVRCLTNELDGVTPSHLEVLVASLEGVAAQGDTAMLQRIQLLLFLRPLGHEQALIHAVAFTTPQLVRLFNCCSVASDLRASMQATLLELIVGACGRCATMAELNTAASLLPQLERGPLKDALAWALAANARRMPPALTPDVQKALLIVYLQKGGAAVAEDLLQTLRRRA</sequence>
<feature type="signal peptide" evidence="1">
    <location>
        <begin position="1"/>
        <end position="23"/>
    </location>
</feature>
<name>A0A3R7LJT2_9TRYP</name>
<feature type="chain" id="PRO_5018665104" evidence="1">
    <location>
        <begin position="24"/>
        <end position="747"/>
    </location>
</feature>
<organism evidence="2 3">
    <name type="scientific">Trypanosoma conorhini</name>
    <dbReference type="NCBI Taxonomy" id="83891"/>
    <lineage>
        <taxon>Eukaryota</taxon>
        <taxon>Discoba</taxon>
        <taxon>Euglenozoa</taxon>
        <taxon>Kinetoplastea</taxon>
        <taxon>Metakinetoplastina</taxon>
        <taxon>Trypanosomatida</taxon>
        <taxon>Trypanosomatidae</taxon>
        <taxon>Trypanosoma</taxon>
    </lineage>
</organism>
<dbReference type="AlphaFoldDB" id="A0A3R7LJT2"/>
<evidence type="ECO:0000313" key="2">
    <source>
        <dbReference type="EMBL" id="RNF26027.1"/>
    </source>
</evidence>
<dbReference type="EMBL" id="MKKU01000060">
    <property type="protein sequence ID" value="RNF26027.1"/>
    <property type="molecule type" value="Genomic_DNA"/>
</dbReference>
<dbReference type="RefSeq" id="XP_029231233.1">
    <property type="nucleotide sequence ID" value="XM_029368669.1"/>
</dbReference>
<keyword evidence="1" id="KW-0732">Signal</keyword>
<comment type="caution">
    <text evidence="2">The sequence shown here is derived from an EMBL/GenBank/DDBJ whole genome shotgun (WGS) entry which is preliminary data.</text>
</comment>
<evidence type="ECO:0000313" key="3">
    <source>
        <dbReference type="Proteomes" id="UP000284403"/>
    </source>
</evidence>
<dbReference type="OrthoDB" id="273018at2759"/>
<protein>
    <submittedName>
        <fullName evidence="2">Uncharacterized protein</fullName>
    </submittedName>
</protein>
<dbReference type="Proteomes" id="UP000284403">
    <property type="component" value="Unassembled WGS sequence"/>
</dbReference>
<reference evidence="2 3" key="1">
    <citation type="journal article" date="2018" name="BMC Genomics">
        <title>Genomic comparison of Trypanosoma conorhini and Trypanosoma rangeli to Trypanosoma cruzi strains of high and low virulence.</title>
        <authorList>
            <person name="Bradwell K.R."/>
            <person name="Koparde V.N."/>
            <person name="Matveyev A.V."/>
            <person name="Serrano M.G."/>
            <person name="Alves J.M."/>
            <person name="Parikh H."/>
            <person name="Huang B."/>
            <person name="Lee V."/>
            <person name="Espinosa-Alvarez O."/>
            <person name="Ortiz P.A."/>
            <person name="Costa-Martins A.G."/>
            <person name="Teixeira M.M."/>
            <person name="Buck G.A."/>
        </authorList>
    </citation>
    <scope>NUCLEOTIDE SEQUENCE [LARGE SCALE GENOMIC DNA]</scope>
    <source>
        <strain evidence="2 3">025E</strain>
    </source>
</reference>
<gene>
    <name evidence="2" type="ORF">Tco025E_01732</name>
</gene>
<keyword evidence="3" id="KW-1185">Reference proteome</keyword>
<proteinExistence type="predicted"/>
<accession>A0A3R7LJT2</accession>
<dbReference type="GeneID" id="40315343"/>
<evidence type="ECO:0000256" key="1">
    <source>
        <dbReference type="SAM" id="SignalP"/>
    </source>
</evidence>